<keyword evidence="2" id="KW-0812">Transmembrane</keyword>
<comment type="caution">
    <text evidence="3">The sequence shown here is derived from an EMBL/GenBank/DDBJ whole genome shotgun (WGS) entry which is preliminary data.</text>
</comment>
<evidence type="ECO:0000313" key="3">
    <source>
        <dbReference type="EMBL" id="KAK2704148.1"/>
    </source>
</evidence>
<reference evidence="3" key="1">
    <citation type="submission" date="2023-07" db="EMBL/GenBank/DDBJ databases">
        <title>Chromosome-level genome assembly of Artemia franciscana.</title>
        <authorList>
            <person name="Jo E."/>
        </authorList>
    </citation>
    <scope>NUCLEOTIDE SEQUENCE</scope>
    <source>
        <tissue evidence="3">Whole body</tissue>
    </source>
</reference>
<feature type="non-terminal residue" evidence="3">
    <location>
        <position position="344"/>
    </location>
</feature>
<dbReference type="Proteomes" id="UP001187531">
    <property type="component" value="Unassembled WGS sequence"/>
</dbReference>
<feature type="transmembrane region" description="Helical" evidence="2">
    <location>
        <begin position="81"/>
        <end position="99"/>
    </location>
</feature>
<evidence type="ECO:0000313" key="4">
    <source>
        <dbReference type="Proteomes" id="UP001187531"/>
    </source>
</evidence>
<keyword evidence="2" id="KW-1133">Transmembrane helix</keyword>
<evidence type="ECO:0000256" key="1">
    <source>
        <dbReference type="SAM" id="MobiDB-lite"/>
    </source>
</evidence>
<name>A0AA88H8J0_ARTSF</name>
<feature type="compositionally biased region" description="Basic and acidic residues" evidence="1">
    <location>
        <begin position="158"/>
        <end position="174"/>
    </location>
</feature>
<protein>
    <submittedName>
        <fullName evidence="3">Uncharacterized protein</fullName>
    </submittedName>
</protein>
<gene>
    <name evidence="3" type="ORF">QYM36_017590</name>
</gene>
<accession>A0AA88H8J0</accession>
<feature type="compositionally biased region" description="Low complexity" evidence="1">
    <location>
        <begin position="307"/>
        <end position="316"/>
    </location>
</feature>
<sequence length="344" mass="38020">MCKMANVLYLHVGGIRGSQTSANLEQLQKEEYLDERTRINLSLDDDDDIVFRPSRANRKEDETLLLNTREENRGSGWCSKLVFLILLGSIGLAIGVVFLEIDANQQLSSIVADSAAKVSSLLQDTSETVTSLWSEHGESASEIYETVKKTIGLEGEPQEDKVPLEDLEEPKPSEESTEAVGEDEEFFDEGGEMFEEEEERGLPIETPEGNVIPEPVQPGDVYEEIQAQSVPQEEVDISEVPTGMHEDAVSTHTNKEQDQRFEEQTLNAADGIVEGVVSTPVDSPLEAQSIPEKVLEQHNSAEEFVEMAESSESSEAPIDNKEAEQDEQEILEDFVSTAAKSSDE</sequence>
<dbReference type="AlphaFoldDB" id="A0AA88H8J0"/>
<keyword evidence="4" id="KW-1185">Reference proteome</keyword>
<feature type="region of interest" description="Disordered" evidence="1">
    <location>
        <begin position="303"/>
        <end position="326"/>
    </location>
</feature>
<organism evidence="3 4">
    <name type="scientific">Artemia franciscana</name>
    <name type="common">Brine shrimp</name>
    <name type="synonym">Artemia sanfranciscana</name>
    <dbReference type="NCBI Taxonomy" id="6661"/>
    <lineage>
        <taxon>Eukaryota</taxon>
        <taxon>Metazoa</taxon>
        <taxon>Ecdysozoa</taxon>
        <taxon>Arthropoda</taxon>
        <taxon>Crustacea</taxon>
        <taxon>Branchiopoda</taxon>
        <taxon>Anostraca</taxon>
        <taxon>Artemiidae</taxon>
        <taxon>Artemia</taxon>
    </lineage>
</organism>
<feature type="region of interest" description="Disordered" evidence="1">
    <location>
        <begin position="153"/>
        <end position="184"/>
    </location>
</feature>
<proteinExistence type="predicted"/>
<dbReference type="EMBL" id="JAVRJZ010000032">
    <property type="protein sequence ID" value="KAK2704148.1"/>
    <property type="molecule type" value="Genomic_DNA"/>
</dbReference>
<evidence type="ECO:0000256" key="2">
    <source>
        <dbReference type="SAM" id="Phobius"/>
    </source>
</evidence>
<keyword evidence="2" id="KW-0472">Membrane</keyword>
<feature type="compositionally biased region" description="Acidic residues" evidence="1">
    <location>
        <begin position="175"/>
        <end position="184"/>
    </location>
</feature>